<evidence type="ECO:0000313" key="1">
    <source>
        <dbReference type="EMBL" id="CAB9518084.1"/>
    </source>
</evidence>
<dbReference type="Proteomes" id="UP001153069">
    <property type="component" value="Unassembled WGS sequence"/>
</dbReference>
<reference evidence="1" key="1">
    <citation type="submission" date="2020-06" db="EMBL/GenBank/DDBJ databases">
        <authorList>
            <consortium name="Plant Systems Biology data submission"/>
        </authorList>
    </citation>
    <scope>NUCLEOTIDE SEQUENCE</scope>
    <source>
        <strain evidence="1">D6</strain>
    </source>
</reference>
<evidence type="ECO:0000313" key="2">
    <source>
        <dbReference type="Proteomes" id="UP001153069"/>
    </source>
</evidence>
<protein>
    <submittedName>
        <fullName evidence="1">Uncharacterized protein</fullName>
    </submittedName>
</protein>
<sequence>MKKATEGVEDEAKKAEQAIKSRDDTAFQCLYKAVEKLANTYEDSMKEIFKAAPSDGLKLVIALDEGSIYPTIVRSIIGERTSAADQLRVLFADRFGVSPTTIRFFSRLLELVLPALPLDPKHKIIFTCNPQLLKIFSSIHA</sequence>
<organism evidence="1 2">
    <name type="scientific">Seminavis robusta</name>
    <dbReference type="NCBI Taxonomy" id="568900"/>
    <lineage>
        <taxon>Eukaryota</taxon>
        <taxon>Sar</taxon>
        <taxon>Stramenopiles</taxon>
        <taxon>Ochrophyta</taxon>
        <taxon>Bacillariophyta</taxon>
        <taxon>Bacillariophyceae</taxon>
        <taxon>Bacillariophycidae</taxon>
        <taxon>Naviculales</taxon>
        <taxon>Naviculaceae</taxon>
        <taxon>Seminavis</taxon>
    </lineage>
</organism>
<name>A0A9N8EF82_9STRA</name>
<accession>A0A9N8EF82</accession>
<proteinExistence type="predicted"/>
<dbReference type="EMBL" id="CAICTM010000903">
    <property type="protein sequence ID" value="CAB9518084.1"/>
    <property type="molecule type" value="Genomic_DNA"/>
</dbReference>
<gene>
    <name evidence="1" type="ORF">SEMRO_905_G218480.1</name>
</gene>
<dbReference type="AlphaFoldDB" id="A0A9N8EF82"/>
<keyword evidence="2" id="KW-1185">Reference proteome</keyword>
<comment type="caution">
    <text evidence="1">The sequence shown here is derived from an EMBL/GenBank/DDBJ whole genome shotgun (WGS) entry which is preliminary data.</text>
</comment>